<organism evidence="4 5">
    <name type="scientific">Aporhodopirellula aestuarii</name>
    <dbReference type="NCBI Taxonomy" id="2950107"/>
    <lineage>
        <taxon>Bacteria</taxon>
        <taxon>Pseudomonadati</taxon>
        <taxon>Planctomycetota</taxon>
        <taxon>Planctomycetia</taxon>
        <taxon>Pirellulales</taxon>
        <taxon>Pirellulaceae</taxon>
        <taxon>Aporhodopirellula</taxon>
    </lineage>
</organism>
<dbReference type="PANTHER" id="PTHR11695:SF294">
    <property type="entry name" value="RETICULON-4-INTERACTING PROTEIN 1, MITOCHONDRIAL"/>
    <property type="match status" value="1"/>
</dbReference>
<dbReference type="SUPFAM" id="SSF50129">
    <property type="entry name" value="GroES-like"/>
    <property type="match status" value="1"/>
</dbReference>
<dbReference type="InterPro" id="IPR050700">
    <property type="entry name" value="YIM1/Zinc_Alcohol_DH_Fams"/>
</dbReference>
<gene>
    <name evidence="4" type="ORF">NB063_01400</name>
</gene>
<sequence length="370" mass="39924">MNSNVLAPQNVHKHSLHTSGFVRADQPVRQSDEQTMKAAYQEKYGSPDGLRVTDIAKPNVGDDEVLVRVHAAGLHVGDCFGVRGTPLLMRIATGLLKPKYGVPGFDVAGTVESIGKNVTRFHPGDEVFGACFGSCAEFVSVNENTLAVKPAHVSFADAAAVPTSGLAALHALRDVAKLQPGQHVLINGASGGVGSYAVQIAKSYGAIVTGVCREANVDTVRSLGADHVIAYDREDFTLGGARYDVIFDNIENRSLSECRRVLKPTGMLILNSGTGAKGIAMFIRLIKPLLLSPLLKQNLRRYLSSPNHDDLCVLMKFIEQAQVRPLIDRTYTLCETPDAIRHIETGHVRGKVVVRVLDSLSPKRSEEPIS</sequence>
<name>A0ABT0TXE0_9BACT</name>
<dbReference type="PANTHER" id="PTHR11695">
    <property type="entry name" value="ALCOHOL DEHYDROGENASE RELATED"/>
    <property type="match status" value="1"/>
</dbReference>
<dbReference type="Pfam" id="PF13602">
    <property type="entry name" value="ADH_zinc_N_2"/>
    <property type="match status" value="1"/>
</dbReference>
<dbReference type="Gene3D" id="3.40.50.720">
    <property type="entry name" value="NAD(P)-binding Rossmann-like Domain"/>
    <property type="match status" value="1"/>
</dbReference>
<dbReference type="Gene3D" id="3.90.180.10">
    <property type="entry name" value="Medium-chain alcohol dehydrogenases, catalytic domain"/>
    <property type="match status" value="1"/>
</dbReference>
<dbReference type="SMART" id="SM00829">
    <property type="entry name" value="PKS_ER"/>
    <property type="match status" value="1"/>
</dbReference>
<comment type="caution">
    <text evidence="4">The sequence shown here is derived from an EMBL/GenBank/DDBJ whole genome shotgun (WGS) entry which is preliminary data.</text>
</comment>
<keyword evidence="5" id="KW-1185">Reference proteome</keyword>
<dbReference type="RefSeq" id="WP_250926938.1">
    <property type="nucleotide sequence ID" value="NZ_JAMQBK010000006.1"/>
</dbReference>
<feature type="domain" description="Enoyl reductase (ER)" evidence="3">
    <location>
        <begin position="45"/>
        <end position="354"/>
    </location>
</feature>
<dbReference type="InterPro" id="IPR011032">
    <property type="entry name" value="GroES-like_sf"/>
</dbReference>
<dbReference type="InterPro" id="IPR020843">
    <property type="entry name" value="ER"/>
</dbReference>
<proteinExistence type="predicted"/>
<evidence type="ECO:0000256" key="2">
    <source>
        <dbReference type="SAM" id="MobiDB-lite"/>
    </source>
</evidence>
<reference evidence="4 5" key="1">
    <citation type="journal article" date="2022" name="Syst. Appl. Microbiol.">
        <title>Rhodopirellula aestuarii sp. nov., a novel member of the genus Rhodopirellula isolated from brackish sediments collected in the Tagus River estuary, Portugal.</title>
        <authorList>
            <person name="Vitorino I.R."/>
            <person name="Klimek D."/>
            <person name="Calusinska M."/>
            <person name="Lobo-da-Cunha A."/>
            <person name="Vasconcelos V."/>
            <person name="Lage O.M."/>
        </authorList>
    </citation>
    <scope>NUCLEOTIDE SEQUENCE [LARGE SCALE GENOMIC DNA]</scope>
    <source>
        <strain evidence="4 5">ICT_H3.1</strain>
    </source>
</reference>
<dbReference type="EMBL" id="JAMQBK010000006">
    <property type="protein sequence ID" value="MCM2369267.1"/>
    <property type="molecule type" value="Genomic_DNA"/>
</dbReference>
<dbReference type="Proteomes" id="UP001202961">
    <property type="component" value="Unassembled WGS sequence"/>
</dbReference>
<dbReference type="InterPro" id="IPR036291">
    <property type="entry name" value="NAD(P)-bd_dom_sf"/>
</dbReference>
<evidence type="ECO:0000313" key="4">
    <source>
        <dbReference type="EMBL" id="MCM2369267.1"/>
    </source>
</evidence>
<dbReference type="InterPro" id="IPR002364">
    <property type="entry name" value="Quin_OxRdtase/zeta-crystal_CS"/>
</dbReference>
<dbReference type="Pfam" id="PF08240">
    <property type="entry name" value="ADH_N"/>
    <property type="match status" value="1"/>
</dbReference>
<evidence type="ECO:0000256" key="1">
    <source>
        <dbReference type="ARBA" id="ARBA00023002"/>
    </source>
</evidence>
<feature type="region of interest" description="Disordered" evidence="2">
    <location>
        <begin position="1"/>
        <end position="34"/>
    </location>
</feature>
<evidence type="ECO:0000259" key="3">
    <source>
        <dbReference type="SMART" id="SM00829"/>
    </source>
</evidence>
<accession>A0ABT0TXE0</accession>
<protein>
    <submittedName>
        <fullName evidence="4">NAD(P)-dependent alcohol dehydrogenase</fullName>
    </submittedName>
</protein>
<dbReference type="SUPFAM" id="SSF51735">
    <property type="entry name" value="NAD(P)-binding Rossmann-fold domains"/>
    <property type="match status" value="1"/>
</dbReference>
<dbReference type="CDD" id="cd08267">
    <property type="entry name" value="MDR1"/>
    <property type="match status" value="1"/>
</dbReference>
<keyword evidence="1" id="KW-0560">Oxidoreductase</keyword>
<dbReference type="PROSITE" id="PS01162">
    <property type="entry name" value="QOR_ZETA_CRYSTAL"/>
    <property type="match status" value="1"/>
</dbReference>
<evidence type="ECO:0000313" key="5">
    <source>
        <dbReference type="Proteomes" id="UP001202961"/>
    </source>
</evidence>
<dbReference type="InterPro" id="IPR013154">
    <property type="entry name" value="ADH-like_N"/>
</dbReference>